<accession>A0A6J4H6E4</accession>
<proteinExistence type="predicted"/>
<evidence type="ECO:0000313" key="1">
    <source>
        <dbReference type="EMBL" id="CAA9214326.1"/>
    </source>
</evidence>
<gene>
    <name evidence="1" type="ORF">AVDCRST_MAG76-316</name>
</gene>
<protein>
    <submittedName>
        <fullName evidence="1">Uncharacterized protein</fullName>
    </submittedName>
</protein>
<dbReference type="AlphaFoldDB" id="A0A6J4H6E4"/>
<reference evidence="1" key="1">
    <citation type="submission" date="2020-02" db="EMBL/GenBank/DDBJ databases">
        <authorList>
            <person name="Meier V. D."/>
        </authorList>
    </citation>
    <scope>NUCLEOTIDE SEQUENCE</scope>
    <source>
        <strain evidence="1">AVDCRST_MAG76</strain>
    </source>
</reference>
<organism evidence="1">
    <name type="scientific">uncultured Acidimicrobiales bacterium</name>
    <dbReference type="NCBI Taxonomy" id="310071"/>
    <lineage>
        <taxon>Bacteria</taxon>
        <taxon>Bacillati</taxon>
        <taxon>Actinomycetota</taxon>
        <taxon>Acidimicrobiia</taxon>
        <taxon>Acidimicrobiales</taxon>
        <taxon>environmental samples</taxon>
    </lineage>
</organism>
<name>A0A6J4H6E4_9ACTN</name>
<sequence>MLLRFLGPPTGLVVPAPTAAGMHHFYNASGEHLRTVTVDSCRTDRLPALAGNLNRQLRSRSGS</sequence>
<dbReference type="EMBL" id="CADCSZ010000019">
    <property type="protein sequence ID" value="CAA9214326.1"/>
    <property type="molecule type" value="Genomic_DNA"/>
</dbReference>